<sequence>MSSRPRSGDTFIIPVSRCRVPECDGTNASAEIPPWWPKNVDSKCFRPVVDVSSFGTLNNTCSNATFEETLEECHEWIYENHNSIVAALNLGCQSWKSTLVGSVHNAGMIASVMISGWIADK</sequence>
<name>A0A194RA58_PAPMA</name>
<evidence type="ECO:0000313" key="2">
    <source>
        <dbReference type="Proteomes" id="UP000053240"/>
    </source>
</evidence>
<gene>
    <name evidence="1" type="ORF">RR48_13460</name>
</gene>
<accession>A0A194RA58</accession>
<dbReference type="InParanoid" id="A0A194RA58"/>
<reference evidence="1 2" key="1">
    <citation type="journal article" date="2015" name="Nat. Commun.">
        <title>Outbred genome sequencing and CRISPR/Cas9 gene editing in butterflies.</title>
        <authorList>
            <person name="Li X."/>
            <person name="Fan D."/>
            <person name="Zhang W."/>
            <person name="Liu G."/>
            <person name="Zhang L."/>
            <person name="Zhao L."/>
            <person name="Fang X."/>
            <person name="Chen L."/>
            <person name="Dong Y."/>
            <person name="Chen Y."/>
            <person name="Ding Y."/>
            <person name="Zhao R."/>
            <person name="Feng M."/>
            <person name="Zhu Y."/>
            <person name="Feng Y."/>
            <person name="Jiang X."/>
            <person name="Zhu D."/>
            <person name="Xiang H."/>
            <person name="Feng X."/>
            <person name="Li S."/>
            <person name="Wang J."/>
            <person name="Zhang G."/>
            <person name="Kronforst M.R."/>
            <person name="Wang W."/>
        </authorList>
    </citation>
    <scope>NUCLEOTIDE SEQUENCE [LARGE SCALE GENOMIC DNA]</scope>
    <source>
        <strain evidence="1">Ya'a_city_454_Pm</strain>
        <tissue evidence="1">Whole body</tissue>
    </source>
</reference>
<proteinExistence type="predicted"/>
<dbReference type="Proteomes" id="UP000053240">
    <property type="component" value="Unassembled WGS sequence"/>
</dbReference>
<protein>
    <submittedName>
        <fullName evidence="1">Uncharacterized protein</fullName>
    </submittedName>
</protein>
<keyword evidence="2" id="KW-1185">Reference proteome</keyword>
<evidence type="ECO:0000313" key="1">
    <source>
        <dbReference type="EMBL" id="KPJ14389.1"/>
    </source>
</evidence>
<organism evidence="1 2">
    <name type="scientific">Papilio machaon</name>
    <name type="common">Old World swallowtail butterfly</name>
    <dbReference type="NCBI Taxonomy" id="76193"/>
    <lineage>
        <taxon>Eukaryota</taxon>
        <taxon>Metazoa</taxon>
        <taxon>Ecdysozoa</taxon>
        <taxon>Arthropoda</taxon>
        <taxon>Hexapoda</taxon>
        <taxon>Insecta</taxon>
        <taxon>Pterygota</taxon>
        <taxon>Neoptera</taxon>
        <taxon>Endopterygota</taxon>
        <taxon>Lepidoptera</taxon>
        <taxon>Glossata</taxon>
        <taxon>Ditrysia</taxon>
        <taxon>Papilionoidea</taxon>
        <taxon>Papilionidae</taxon>
        <taxon>Papilioninae</taxon>
        <taxon>Papilio</taxon>
    </lineage>
</organism>
<dbReference type="AlphaFoldDB" id="A0A194RA58"/>
<dbReference type="EMBL" id="KQ460473">
    <property type="protein sequence ID" value="KPJ14389.1"/>
    <property type="molecule type" value="Genomic_DNA"/>
</dbReference>